<name>A0A9D4BNV1_DREPO</name>
<evidence type="ECO:0000313" key="3">
    <source>
        <dbReference type="Proteomes" id="UP000828390"/>
    </source>
</evidence>
<dbReference type="EMBL" id="JAIWYP010000015">
    <property type="protein sequence ID" value="KAH3701656.1"/>
    <property type="molecule type" value="Genomic_DNA"/>
</dbReference>
<dbReference type="Proteomes" id="UP000828390">
    <property type="component" value="Unassembled WGS sequence"/>
</dbReference>
<evidence type="ECO:0000313" key="2">
    <source>
        <dbReference type="EMBL" id="KAH3701656.1"/>
    </source>
</evidence>
<reference evidence="2" key="2">
    <citation type="submission" date="2020-11" db="EMBL/GenBank/DDBJ databases">
        <authorList>
            <person name="McCartney M.A."/>
            <person name="Auch B."/>
            <person name="Kono T."/>
            <person name="Mallez S."/>
            <person name="Becker A."/>
            <person name="Gohl D.M."/>
            <person name="Silverstein K.A.T."/>
            <person name="Koren S."/>
            <person name="Bechman K.B."/>
            <person name="Herman A."/>
            <person name="Abrahante J.E."/>
            <person name="Garbe J."/>
        </authorList>
    </citation>
    <scope>NUCLEOTIDE SEQUENCE</scope>
    <source>
        <strain evidence="2">Duluth1</strain>
        <tissue evidence="2">Whole animal</tissue>
    </source>
</reference>
<organism evidence="2 3">
    <name type="scientific">Dreissena polymorpha</name>
    <name type="common">Zebra mussel</name>
    <name type="synonym">Mytilus polymorpha</name>
    <dbReference type="NCBI Taxonomy" id="45954"/>
    <lineage>
        <taxon>Eukaryota</taxon>
        <taxon>Metazoa</taxon>
        <taxon>Spiralia</taxon>
        <taxon>Lophotrochozoa</taxon>
        <taxon>Mollusca</taxon>
        <taxon>Bivalvia</taxon>
        <taxon>Autobranchia</taxon>
        <taxon>Heteroconchia</taxon>
        <taxon>Euheterodonta</taxon>
        <taxon>Imparidentia</taxon>
        <taxon>Neoheterodontei</taxon>
        <taxon>Myida</taxon>
        <taxon>Dreissenoidea</taxon>
        <taxon>Dreissenidae</taxon>
        <taxon>Dreissena</taxon>
    </lineage>
</organism>
<protein>
    <submittedName>
        <fullName evidence="2">Uncharacterized protein</fullName>
    </submittedName>
</protein>
<gene>
    <name evidence="2" type="ORF">DPMN_076646</name>
</gene>
<proteinExistence type="predicted"/>
<comment type="caution">
    <text evidence="2">The sequence shown here is derived from an EMBL/GenBank/DDBJ whole genome shotgun (WGS) entry which is preliminary data.</text>
</comment>
<reference evidence="2" key="1">
    <citation type="journal article" date="2019" name="bioRxiv">
        <title>The Genome of the Zebra Mussel, Dreissena polymorpha: A Resource for Invasive Species Research.</title>
        <authorList>
            <person name="McCartney M.A."/>
            <person name="Auch B."/>
            <person name="Kono T."/>
            <person name="Mallez S."/>
            <person name="Zhang Y."/>
            <person name="Obille A."/>
            <person name="Becker A."/>
            <person name="Abrahante J.E."/>
            <person name="Garbe J."/>
            <person name="Badalamenti J.P."/>
            <person name="Herman A."/>
            <person name="Mangelson H."/>
            <person name="Liachko I."/>
            <person name="Sullivan S."/>
            <person name="Sone E.D."/>
            <person name="Koren S."/>
            <person name="Silverstein K.A.T."/>
            <person name="Beckman K.B."/>
            <person name="Gohl D.M."/>
        </authorList>
    </citation>
    <scope>NUCLEOTIDE SEQUENCE</scope>
    <source>
        <strain evidence="2">Duluth1</strain>
        <tissue evidence="2">Whole animal</tissue>
    </source>
</reference>
<evidence type="ECO:0000256" key="1">
    <source>
        <dbReference type="SAM" id="MobiDB-lite"/>
    </source>
</evidence>
<sequence>MMKNDDRVDGLVKRLDAIEHCEYEQCKQYDEEYDDTHQPSCSKRPSDDQNNNSVDDSRFSSLAKRFKGQEVTDVAIGENLVY</sequence>
<keyword evidence="3" id="KW-1185">Reference proteome</keyword>
<dbReference type="AlphaFoldDB" id="A0A9D4BNV1"/>
<feature type="region of interest" description="Disordered" evidence="1">
    <location>
        <begin position="31"/>
        <end position="58"/>
    </location>
</feature>
<accession>A0A9D4BNV1</accession>